<accession>A0A7T7BIC0</accession>
<dbReference type="EMBL" id="CP060774">
    <property type="protein sequence ID" value="QQK40850.1"/>
    <property type="molecule type" value="Genomic_DNA"/>
</dbReference>
<dbReference type="OMA" id="LCKTHGF"/>
<proteinExistence type="predicted"/>
<dbReference type="KEGG" id="pdp:PDIP_77450"/>
<dbReference type="GeneID" id="26236061"/>
<name>A0A7T7BIC0_PENDI</name>
<dbReference type="PANTHER" id="PTHR42109">
    <property type="entry name" value="UNPLACED GENOMIC SCAFFOLD UM_SCAF_CONTIG_1.265, WHOLE GENOME SHOTGUN SEQUENCE"/>
    <property type="match status" value="1"/>
</dbReference>
<feature type="transmembrane region" description="Helical" evidence="1">
    <location>
        <begin position="219"/>
        <end position="240"/>
    </location>
</feature>
<evidence type="ECO:0000259" key="2">
    <source>
        <dbReference type="Pfam" id="PF24800"/>
    </source>
</evidence>
<reference evidence="3 4" key="1">
    <citation type="submission" date="2020-08" db="EMBL/GenBank/DDBJ databases">
        <title>The completed genome sequence of the pathogenic ascomycete fungus Penicillium digitatum.</title>
        <authorList>
            <person name="Wang M."/>
        </authorList>
    </citation>
    <scope>NUCLEOTIDE SEQUENCE [LARGE SCALE GENOMIC DNA]</scope>
    <source>
        <strain evidence="3 4">PdW03</strain>
    </source>
</reference>
<feature type="transmembrane region" description="Helical" evidence="1">
    <location>
        <begin position="41"/>
        <end position="62"/>
    </location>
</feature>
<feature type="transmembrane region" description="Helical" evidence="1">
    <location>
        <begin position="103"/>
        <end position="126"/>
    </location>
</feature>
<feature type="transmembrane region" description="Helical" evidence="1">
    <location>
        <begin position="6"/>
        <end position="29"/>
    </location>
</feature>
<evidence type="ECO:0000256" key="1">
    <source>
        <dbReference type="SAM" id="Phobius"/>
    </source>
</evidence>
<evidence type="ECO:0000313" key="3">
    <source>
        <dbReference type="EMBL" id="QQK40850.1"/>
    </source>
</evidence>
<protein>
    <submittedName>
        <fullName evidence="3">Transmembrane protein</fullName>
    </submittedName>
</protein>
<keyword evidence="1 3" id="KW-0812">Transmembrane</keyword>
<keyword evidence="1" id="KW-1133">Transmembrane helix</keyword>
<sequence>MAIDYRHGISLLEIVVYSPTLCLAIWMSFHHGFKRSSCWSFLNIFSLVRIAGSACYLATIHYPSNLNLYISWAVCTSLGFSQLILACLGLLSRANDSIMRKTANPLPAMIFRLLQISALIGVTLSITGTTKNFSISHMMVNTETKFGLIFYIICWIGVFGLFLPILQRAQSIEDGEHRLLLAVGISLPLILVRLIYSLIFSFGHKAEFDAMSGNITIQLVMSILEEMLVVFVCLGIGFTLQVRPATEYTQQINVYGEEHSGARE</sequence>
<dbReference type="InterPro" id="IPR056119">
    <property type="entry name" value="DUF7702"/>
</dbReference>
<dbReference type="PANTHER" id="PTHR42109:SF2">
    <property type="entry name" value="INTEGRAL MEMBRANE PROTEIN"/>
    <property type="match status" value="1"/>
</dbReference>
<dbReference type="AlphaFoldDB" id="A0A7T7BIC0"/>
<keyword evidence="1" id="KW-0472">Membrane</keyword>
<dbReference type="Proteomes" id="UP000595662">
    <property type="component" value="Chromosome 1"/>
</dbReference>
<organism evidence="3 4">
    <name type="scientific">Penicillium digitatum</name>
    <name type="common">Green mold</name>
    <dbReference type="NCBI Taxonomy" id="36651"/>
    <lineage>
        <taxon>Eukaryota</taxon>
        <taxon>Fungi</taxon>
        <taxon>Dikarya</taxon>
        <taxon>Ascomycota</taxon>
        <taxon>Pezizomycotina</taxon>
        <taxon>Eurotiomycetes</taxon>
        <taxon>Eurotiomycetidae</taxon>
        <taxon>Eurotiales</taxon>
        <taxon>Aspergillaceae</taxon>
        <taxon>Penicillium</taxon>
    </lineage>
</organism>
<feature type="transmembrane region" description="Helical" evidence="1">
    <location>
        <begin position="178"/>
        <end position="199"/>
    </location>
</feature>
<feature type="transmembrane region" description="Helical" evidence="1">
    <location>
        <begin position="68"/>
        <end position="91"/>
    </location>
</feature>
<dbReference type="Pfam" id="PF24800">
    <property type="entry name" value="DUF7702"/>
    <property type="match status" value="1"/>
</dbReference>
<dbReference type="VEuPathDB" id="FungiDB:PDIP_77450"/>
<gene>
    <name evidence="3" type="ORF">Pdw03_3704</name>
</gene>
<feature type="domain" description="DUF7702" evidence="2">
    <location>
        <begin position="3"/>
        <end position="242"/>
    </location>
</feature>
<dbReference type="RefSeq" id="XP_014531902.1">
    <property type="nucleotide sequence ID" value="XM_014676416.1"/>
</dbReference>
<feature type="transmembrane region" description="Helical" evidence="1">
    <location>
        <begin position="146"/>
        <end position="166"/>
    </location>
</feature>
<evidence type="ECO:0000313" key="4">
    <source>
        <dbReference type="Proteomes" id="UP000595662"/>
    </source>
</evidence>